<accession>A0A6I8M6G3</accession>
<dbReference type="EMBL" id="CABVGP010000003">
    <property type="protein sequence ID" value="VVJ23220.1"/>
    <property type="molecule type" value="Genomic_DNA"/>
</dbReference>
<evidence type="ECO:0000313" key="1">
    <source>
        <dbReference type="EMBL" id="VVJ23220.1"/>
    </source>
</evidence>
<evidence type="ECO:0000313" key="2">
    <source>
        <dbReference type="Proteomes" id="UP000399805"/>
    </source>
</evidence>
<proteinExistence type="predicted"/>
<organism evidence="1 2">
    <name type="scientific">Amycolatopsis camponoti</name>
    <dbReference type="NCBI Taxonomy" id="2606593"/>
    <lineage>
        <taxon>Bacteria</taxon>
        <taxon>Bacillati</taxon>
        <taxon>Actinomycetota</taxon>
        <taxon>Actinomycetes</taxon>
        <taxon>Pseudonocardiales</taxon>
        <taxon>Pseudonocardiaceae</taxon>
        <taxon>Amycolatopsis</taxon>
    </lineage>
</organism>
<dbReference type="AlphaFoldDB" id="A0A6I8M6G3"/>
<keyword evidence="2" id="KW-1185">Reference proteome</keyword>
<gene>
    <name evidence="1" type="ORF">AA23TX_08120</name>
</gene>
<dbReference type="Proteomes" id="UP000399805">
    <property type="component" value="Unassembled WGS sequence"/>
</dbReference>
<protein>
    <submittedName>
        <fullName evidence="1">Uncharacterized protein</fullName>
    </submittedName>
</protein>
<reference evidence="1 2" key="1">
    <citation type="submission" date="2019-09" db="EMBL/GenBank/DDBJ databases">
        <authorList>
            <person name="Leyn A S."/>
        </authorList>
    </citation>
    <scope>NUCLEOTIDE SEQUENCE [LARGE SCALE GENOMIC DNA]</scope>
    <source>
        <strain evidence="1">AA231_1</strain>
    </source>
</reference>
<name>A0A6I8M6G3_9PSEU</name>
<sequence>MGLTCATLRCAVRSLIFAAHRWPPLVPVSKKKYTPKALVDSWQTV</sequence>